<dbReference type="AlphaFoldDB" id="A0A1R2BHI4"/>
<reference evidence="2 3" key="1">
    <citation type="submission" date="2016-11" db="EMBL/GenBank/DDBJ databases">
        <title>The macronuclear genome of Stentor coeruleus: a giant cell with tiny introns.</title>
        <authorList>
            <person name="Slabodnick M."/>
            <person name="Ruby J.G."/>
            <person name="Reiff S.B."/>
            <person name="Swart E.C."/>
            <person name="Gosai S."/>
            <person name="Prabakaran S."/>
            <person name="Witkowska E."/>
            <person name="Larue G.E."/>
            <person name="Fisher S."/>
            <person name="Freeman R.M."/>
            <person name="Gunawardena J."/>
            <person name="Chu W."/>
            <person name="Stover N.A."/>
            <person name="Gregory B.D."/>
            <person name="Nowacki M."/>
            <person name="Derisi J."/>
            <person name="Roy S.W."/>
            <person name="Marshall W.F."/>
            <person name="Sood P."/>
        </authorList>
    </citation>
    <scope>NUCLEOTIDE SEQUENCE [LARGE SCALE GENOMIC DNA]</scope>
    <source>
        <strain evidence="2">WM001</strain>
    </source>
</reference>
<accession>A0A1R2BHI4</accession>
<keyword evidence="1" id="KW-0175">Coiled coil</keyword>
<proteinExistence type="predicted"/>
<dbReference type="Gene3D" id="1.10.287.1490">
    <property type="match status" value="1"/>
</dbReference>
<dbReference type="SUPFAM" id="SSF57903">
    <property type="entry name" value="FYVE/PHD zinc finger"/>
    <property type="match status" value="1"/>
</dbReference>
<evidence type="ECO:0000313" key="3">
    <source>
        <dbReference type="Proteomes" id="UP000187209"/>
    </source>
</evidence>
<gene>
    <name evidence="2" type="ORF">SteCoe_24412</name>
</gene>
<dbReference type="InterPro" id="IPR011011">
    <property type="entry name" value="Znf_FYVE_PHD"/>
</dbReference>
<dbReference type="EMBL" id="MPUH01000642">
    <property type="protein sequence ID" value="OMJ76237.1"/>
    <property type="molecule type" value="Genomic_DNA"/>
</dbReference>
<feature type="coiled-coil region" evidence="1">
    <location>
        <begin position="76"/>
        <end position="135"/>
    </location>
</feature>
<dbReference type="Proteomes" id="UP000187209">
    <property type="component" value="Unassembled WGS sequence"/>
</dbReference>
<name>A0A1R2BHI4_9CILI</name>
<keyword evidence="3" id="KW-1185">Reference proteome</keyword>
<evidence type="ECO:0000256" key="1">
    <source>
        <dbReference type="SAM" id="Coils"/>
    </source>
</evidence>
<sequence>MDETGVKTKVQRKNSEPFNNVKSGKQICHICSEKGKMLSCIICNKASCSMHSMTVGIQNPNRICDECFREETLKSMSSINNLHEQLSNEISSLADKRNSNTQTLNKSSGKIRNLQKELQDKETYYQKKIEDLKAKIESTKAKASSDAKALPNIQKETLDIEMQTEMTKKKLREVNENLITAKAEVEIMVKERTSLVAELNEVTDFIRSQVPVKLLKQVICNPCYQQVRHAFVQMFRPVVQIKDEVKPSNTTNTQNRKGVCTNCTTF</sequence>
<evidence type="ECO:0000313" key="2">
    <source>
        <dbReference type="EMBL" id="OMJ76237.1"/>
    </source>
</evidence>
<comment type="caution">
    <text evidence="2">The sequence shown here is derived from an EMBL/GenBank/DDBJ whole genome shotgun (WGS) entry which is preliminary data.</text>
</comment>
<evidence type="ECO:0008006" key="4">
    <source>
        <dbReference type="Google" id="ProtNLM"/>
    </source>
</evidence>
<protein>
    <recommendedName>
        <fullName evidence="4">FYVE-type domain-containing protein</fullName>
    </recommendedName>
</protein>
<organism evidence="2 3">
    <name type="scientific">Stentor coeruleus</name>
    <dbReference type="NCBI Taxonomy" id="5963"/>
    <lineage>
        <taxon>Eukaryota</taxon>
        <taxon>Sar</taxon>
        <taxon>Alveolata</taxon>
        <taxon>Ciliophora</taxon>
        <taxon>Postciliodesmatophora</taxon>
        <taxon>Heterotrichea</taxon>
        <taxon>Heterotrichida</taxon>
        <taxon>Stentoridae</taxon>
        <taxon>Stentor</taxon>
    </lineage>
</organism>